<feature type="compositionally biased region" description="Basic and acidic residues" evidence="6">
    <location>
        <begin position="567"/>
        <end position="579"/>
    </location>
</feature>
<keyword evidence="5 7" id="KW-0472">Membrane</keyword>
<feature type="transmembrane region" description="Helical" evidence="7">
    <location>
        <begin position="467"/>
        <end position="488"/>
    </location>
</feature>
<feature type="transmembrane region" description="Helical" evidence="7">
    <location>
        <begin position="365"/>
        <end position="387"/>
    </location>
</feature>
<dbReference type="EMBL" id="JAKCXM010000132">
    <property type="protein sequence ID" value="KAJ0401302.1"/>
    <property type="molecule type" value="Genomic_DNA"/>
</dbReference>
<feature type="transmembrane region" description="Helical" evidence="7">
    <location>
        <begin position="436"/>
        <end position="461"/>
    </location>
</feature>
<organism evidence="8 9">
    <name type="scientific">Pythium insidiosum</name>
    <name type="common">Pythiosis disease agent</name>
    <dbReference type="NCBI Taxonomy" id="114742"/>
    <lineage>
        <taxon>Eukaryota</taxon>
        <taxon>Sar</taxon>
        <taxon>Stramenopiles</taxon>
        <taxon>Oomycota</taxon>
        <taxon>Peronosporomycetes</taxon>
        <taxon>Pythiales</taxon>
        <taxon>Pythiaceae</taxon>
        <taxon>Pythium</taxon>
    </lineage>
</organism>
<gene>
    <name evidence="8" type="ORF">P43SY_001833</name>
</gene>
<proteinExistence type="inferred from homology"/>
<feature type="transmembrane region" description="Helical" evidence="7">
    <location>
        <begin position="407"/>
        <end position="429"/>
    </location>
</feature>
<feature type="transmembrane region" description="Helical" evidence="7">
    <location>
        <begin position="285"/>
        <end position="302"/>
    </location>
</feature>
<feature type="transmembrane region" description="Helical" evidence="7">
    <location>
        <begin position="322"/>
        <end position="344"/>
    </location>
</feature>
<feature type="compositionally biased region" description="Low complexity" evidence="6">
    <location>
        <begin position="12"/>
        <end position="22"/>
    </location>
</feature>
<feature type="transmembrane region" description="Helical" evidence="7">
    <location>
        <begin position="109"/>
        <end position="128"/>
    </location>
</feature>
<name>A0AAD5M1U0_PYTIN</name>
<accession>A0AAD5M1U0</accession>
<dbReference type="Pfam" id="PF01554">
    <property type="entry name" value="MatE"/>
    <property type="match status" value="2"/>
</dbReference>
<feature type="transmembrane region" description="Helical" evidence="7">
    <location>
        <begin position="70"/>
        <end position="89"/>
    </location>
</feature>
<evidence type="ECO:0000256" key="5">
    <source>
        <dbReference type="ARBA" id="ARBA00023136"/>
    </source>
</evidence>
<keyword evidence="9" id="KW-1185">Reference proteome</keyword>
<evidence type="ECO:0000256" key="6">
    <source>
        <dbReference type="SAM" id="MobiDB-lite"/>
    </source>
</evidence>
<feature type="transmembrane region" description="Helical" evidence="7">
    <location>
        <begin position="140"/>
        <end position="159"/>
    </location>
</feature>
<comment type="similarity">
    <text evidence="2">Belongs to the multi antimicrobial extrusion (MATE) (TC 2.A.66.1) family.</text>
</comment>
<evidence type="ECO:0000256" key="4">
    <source>
        <dbReference type="ARBA" id="ARBA00022989"/>
    </source>
</evidence>
<feature type="region of interest" description="Disordered" evidence="6">
    <location>
        <begin position="567"/>
        <end position="588"/>
    </location>
</feature>
<dbReference type="GO" id="GO:0015297">
    <property type="term" value="F:antiporter activity"/>
    <property type="evidence" value="ECO:0007669"/>
    <property type="project" value="InterPro"/>
</dbReference>
<evidence type="ECO:0000256" key="1">
    <source>
        <dbReference type="ARBA" id="ARBA00004141"/>
    </source>
</evidence>
<feature type="transmembrane region" description="Helical" evidence="7">
    <location>
        <begin position="243"/>
        <end position="264"/>
    </location>
</feature>
<dbReference type="GO" id="GO:0042910">
    <property type="term" value="F:xenobiotic transmembrane transporter activity"/>
    <property type="evidence" value="ECO:0007669"/>
    <property type="project" value="InterPro"/>
</dbReference>
<evidence type="ECO:0000256" key="7">
    <source>
        <dbReference type="SAM" id="Phobius"/>
    </source>
</evidence>
<evidence type="ECO:0000256" key="2">
    <source>
        <dbReference type="ARBA" id="ARBA00010199"/>
    </source>
</evidence>
<feature type="transmembrane region" description="Helical" evidence="7">
    <location>
        <begin position="179"/>
        <end position="196"/>
    </location>
</feature>
<protein>
    <recommendedName>
        <fullName evidence="10">Multidrug/Oligosaccharidyl-lipid/Polysaccharide (MOP) Flippase Superfamily</fullName>
    </recommendedName>
</protein>
<dbReference type="GO" id="GO:1990961">
    <property type="term" value="P:xenobiotic detoxification by transmembrane export across the plasma membrane"/>
    <property type="evidence" value="ECO:0007669"/>
    <property type="project" value="InterPro"/>
</dbReference>
<feature type="region of interest" description="Disordered" evidence="6">
    <location>
        <begin position="1"/>
        <end position="31"/>
    </location>
</feature>
<evidence type="ECO:0000313" key="9">
    <source>
        <dbReference type="Proteomes" id="UP001209570"/>
    </source>
</evidence>
<evidence type="ECO:0008006" key="10">
    <source>
        <dbReference type="Google" id="ProtNLM"/>
    </source>
</evidence>
<reference evidence="8" key="1">
    <citation type="submission" date="2021-12" db="EMBL/GenBank/DDBJ databases">
        <title>Prjna785345.</title>
        <authorList>
            <person name="Rujirawat T."/>
            <person name="Krajaejun T."/>
        </authorList>
    </citation>
    <scope>NUCLEOTIDE SEQUENCE</scope>
    <source>
        <strain evidence="8">Pi057C3</strain>
    </source>
</reference>
<sequence length="588" mass="64450">MPTRKATQKSSPPRAALALPPRLDGEPHDDHDIDVPALHEYDALLGDRERPPTVREEACAIWSMGWKVSLATFCRISLSTISTAFLGHLGSNELAASALAGIWTNGVQILIYGFAISICTLCGQAYGAKNFELVGIWLQFGIIFLTLLSIPVMISFFYVDHILGFVTDDQAVLALANTYARFIMPTVWPQAIYCALRQYLQAQEIVTPATIISVLSVGVCLVSNYVFIYGWGPFPALHFVGSPIAQCVASYFQPIALVAYAFWYKRYHDKTWYGFRVQECLRWDRIRIFVSLSVGMTLNLALDEWVYNAVSSLAGSLGPINLAANSVLFNLWGLIFGVYWGFGLPTQVRSANFLGANRPAWAQQTLRVGFVLGGVAAGASAFCVYLFRSAIISFFTPDPVVGGAIEATLPVFCVAVFISGLHIIMAAVVEAMSLATTLIVITASGSWLVMLPTSYLLGIVAQTGLHGLWWGSVCGESTKFVLMAVALMRIDWREMALRAVRQSEGNVLDEEEMLEDVVLRSSFMGATTPTMSGRSPVLTTFSTPQQVHHNPHHRRKDGAVLIEAGALEHERDSQRRPERSASYGSSAL</sequence>
<dbReference type="InterPro" id="IPR045069">
    <property type="entry name" value="MATE_euk"/>
</dbReference>
<dbReference type="NCBIfam" id="TIGR00797">
    <property type="entry name" value="matE"/>
    <property type="match status" value="1"/>
</dbReference>
<feature type="transmembrane region" description="Helical" evidence="7">
    <location>
        <begin position="208"/>
        <end position="231"/>
    </location>
</feature>
<comment type="subcellular location">
    <subcellularLocation>
        <location evidence="1">Membrane</location>
        <topology evidence="1">Multi-pass membrane protein</topology>
    </subcellularLocation>
</comment>
<dbReference type="CDD" id="cd13132">
    <property type="entry name" value="MATE_eukaryotic"/>
    <property type="match status" value="1"/>
</dbReference>
<evidence type="ECO:0000313" key="8">
    <source>
        <dbReference type="EMBL" id="KAJ0401302.1"/>
    </source>
</evidence>
<comment type="caution">
    <text evidence="8">The sequence shown here is derived from an EMBL/GenBank/DDBJ whole genome shotgun (WGS) entry which is preliminary data.</text>
</comment>
<keyword evidence="4 7" id="KW-1133">Transmembrane helix</keyword>
<evidence type="ECO:0000256" key="3">
    <source>
        <dbReference type="ARBA" id="ARBA00022692"/>
    </source>
</evidence>
<dbReference type="GO" id="GO:0016020">
    <property type="term" value="C:membrane"/>
    <property type="evidence" value="ECO:0007669"/>
    <property type="project" value="UniProtKB-SubCell"/>
</dbReference>
<dbReference type="AlphaFoldDB" id="A0AAD5M1U0"/>
<dbReference type="InterPro" id="IPR002528">
    <property type="entry name" value="MATE_fam"/>
</dbReference>
<dbReference type="Proteomes" id="UP001209570">
    <property type="component" value="Unassembled WGS sequence"/>
</dbReference>
<keyword evidence="3 7" id="KW-0812">Transmembrane</keyword>
<dbReference type="PANTHER" id="PTHR11206">
    <property type="entry name" value="MULTIDRUG RESISTANCE PROTEIN"/>
    <property type="match status" value="1"/>
</dbReference>